<dbReference type="SUPFAM" id="SSF46689">
    <property type="entry name" value="Homeodomain-like"/>
    <property type="match status" value="1"/>
</dbReference>
<name>A0A2P2J7H5_RHIMU</name>
<keyword evidence="3" id="KW-0539">Nucleus</keyword>
<evidence type="ECO:0000259" key="5">
    <source>
        <dbReference type="PROSITE" id="PS50090"/>
    </source>
</evidence>
<dbReference type="PANTHER" id="PTHR47999:SF96">
    <property type="entry name" value="TRANSCRIPTION REPRESSOR MYB6-LIKE"/>
    <property type="match status" value="1"/>
</dbReference>
<comment type="subcellular location">
    <subcellularLocation>
        <location evidence="1">Nucleus</location>
    </subcellularLocation>
</comment>
<evidence type="ECO:0000256" key="1">
    <source>
        <dbReference type="ARBA" id="ARBA00004123"/>
    </source>
</evidence>
<dbReference type="InterPro" id="IPR015495">
    <property type="entry name" value="Myb_TF_plants"/>
</dbReference>
<protein>
    <submittedName>
        <fullName evidence="7">Uncharacterized protein</fullName>
    </submittedName>
</protein>
<accession>A0A2P2J7H5</accession>
<dbReference type="Pfam" id="PF00249">
    <property type="entry name" value="Myb_DNA-binding"/>
    <property type="match status" value="1"/>
</dbReference>
<feature type="compositionally biased region" description="Polar residues" evidence="4">
    <location>
        <begin position="69"/>
        <end position="78"/>
    </location>
</feature>
<dbReference type="EMBL" id="GGEC01008925">
    <property type="protein sequence ID" value="MBW89408.1"/>
    <property type="molecule type" value="Transcribed_RNA"/>
</dbReference>
<dbReference type="PROSITE" id="PS50090">
    <property type="entry name" value="MYB_LIKE"/>
    <property type="match status" value="1"/>
</dbReference>
<feature type="domain" description="HTH myb-type" evidence="6">
    <location>
        <begin position="9"/>
        <end position="37"/>
    </location>
</feature>
<dbReference type="InterPro" id="IPR017930">
    <property type="entry name" value="Myb_dom"/>
</dbReference>
<feature type="domain" description="Myb-like" evidence="5">
    <location>
        <begin position="1"/>
        <end position="33"/>
    </location>
</feature>
<evidence type="ECO:0000256" key="4">
    <source>
        <dbReference type="SAM" id="MobiDB-lite"/>
    </source>
</evidence>
<dbReference type="Gene3D" id="1.10.10.60">
    <property type="entry name" value="Homeodomain-like"/>
    <property type="match status" value="1"/>
</dbReference>
<keyword evidence="2" id="KW-0238">DNA-binding</keyword>
<dbReference type="GO" id="GO:0003677">
    <property type="term" value="F:DNA binding"/>
    <property type="evidence" value="ECO:0007669"/>
    <property type="project" value="UniProtKB-KW"/>
</dbReference>
<evidence type="ECO:0000256" key="2">
    <source>
        <dbReference type="ARBA" id="ARBA00023125"/>
    </source>
</evidence>
<dbReference type="InterPro" id="IPR001005">
    <property type="entry name" value="SANT/Myb"/>
</dbReference>
<feature type="compositionally biased region" description="Basic residues" evidence="4">
    <location>
        <begin position="59"/>
        <end position="68"/>
    </location>
</feature>
<reference evidence="7" key="1">
    <citation type="submission" date="2018-02" db="EMBL/GenBank/DDBJ databases">
        <title>Rhizophora mucronata_Transcriptome.</title>
        <authorList>
            <person name="Meera S.P."/>
            <person name="Sreeshan A."/>
            <person name="Augustine A."/>
        </authorList>
    </citation>
    <scope>NUCLEOTIDE SEQUENCE</scope>
    <source>
        <tissue evidence="7">Leaf</tissue>
    </source>
</reference>
<dbReference type="InterPro" id="IPR009057">
    <property type="entry name" value="Homeodomain-like_sf"/>
</dbReference>
<sequence>MENITEECRWSLIASQLPGRTDNEIKNYWNTHLSRKLHSFKRLDNDRPPIIVDITKGGRPTKHRRGRTSRSTMKINKSSSRKGVDVSKKRPKSSSDREEIPKPLTPALEKKPLPSAIDDNNLVLHTCSQGEKQVDAVVSSPFQESGEGLLGTKENKETIGSCPGQEGINVDSTLLPTGGKENEILEPYDICIEGEMCFDDIVDIEFQDPHGVLTFNEFRQDGVTALSPGNTLPGKDLEGFGHLGSIGEINDFESSASINSCLHSCEATWSWEGIVPT</sequence>
<evidence type="ECO:0000259" key="6">
    <source>
        <dbReference type="PROSITE" id="PS51294"/>
    </source>
</evidence>
<evidence type="ECO:0000313" key="7">
    <source>
        <dbReference type="EMBL" id="MBW89408.1"/>
    </source>
</evidence>
<organism evidence="7">
    <name type="scientific">Rhizophora mucronata</name>
    <name type="common">Asiatic mangrove</name>
    <dbReference type="NCBI Taxonomy" id="61149"/>
    <lineage>
        <taxon>Eukaryota</taxon>
        <taxon>Viridiplantae</taxon>
        <taxon>Streptophyta</taxon>
        <taxon>Embryophyta</taxon>
        <taxon>Tracheophyta</taxon>
        <taxon>Spermatophyta</taxon>
        <taxon>Magnoliopsida</taxon>
        <taxon>eudicotyledons</taxon>
        <taxon>Gunneridae</taxon>
        <taxon>Pentapetalae</taxon>
        <taxon>rosids</taxon>
        <taxon>fabids</taxon>
        <taxon>Malpighiales</taxon>
        <taxon>Rhizophoraceae</taxon>
        <taxon>Rhizophora</taxon>
    </lineage>
</organism>
<feature type="compositionally biased region" description="Basic and acidic residues" evidence="4">
    <location>
        <begin position="82"/>
        <end position="101"/>
    </location>
</feature>
<feature type="region of interest" description="Disordered" evidence="4">
    <location>
        <begin position="52"/>
        <end position="115"/>
    </location>
</feature>
<dbReference type="AlphaFoldDB" id="A0A2P2J7H5"/>
<dbReference type="CDD" id="cd00167">
    <property type="entry name" value="SANT"/>
    <property type="match status" value="1"/>
</dbReference>
<evidence type="ECO:0000256" key="3">
    <source>
        <dbReference type="ARBA" id="ARBA00023242"/>
    </source>
</evidence>
<dbReference type="PANTHER" id="PTHR47999">
    <property type="entry name" value="TRANSCRIPTION FACTOR MYB8-RELATED-RELATED"/>
    <property type="match status" value="1"/>
</dbReference>
<dbReference type="PROSITE" id="PS51294">
    <property type="entry name" value="HTH_MYB"/>
    <property type="match status" value="1"/>
</dbReference>
<proteinExistence type="predicted"/>
<dbReference type="GO" id="GO:0005634">
    <property type="term" value="C:nucleus"/>
    <property type="evidence" value="ECO:0007669"/>
    <property type="project" value="UniProtKB-SubCell"/>
</dbReference>